<feature type="domain" description="PPM-type phosphatase" evidence="3">
    <location>
        <begin position="570"/>
        <end position="785"/>
    </location>
</feature>
<feature type="transmembrane region" description="Helical" evidence="2">
    <location>
        <begin position="131"/>
        <end position="153"/>
    </location>
</feature>
<evidence type="ECO:0000313" key="4">
    <source>
        <dbReference type="EMBL" id="SKC91140.1"/>
    </source>
</evidence>
<dbReference type="GO" id="GO:0004722">
    <property type="term" value="F:protein serine/threonine phosphatase activity"/>
    <property type="evidence" value="ECO:0007669"/>
    <property type="project" value="InterPro"/>
</dbReference>
<proteinExistence type="predicted"/>
<dbReference type="PROSITE" id="PS51746">
    <property type="entry name" value="PPM_2"/>
    <property type="match status" value="1"/>
</dbReference>
<keyword evidence="5" id="KW-1185">Reference proteome</keyword>
<dbReference type="STRING" id="36842.SAMN02194393_05266"/>
<dbReference type="SMART" id="SM00331">
    <property type="entry name" value="PP2C_SIG"/>
    <property type="match status" value="1"/>
</dbReference>
<feature type="transmembrane region" description="Helical" evidence="2">
    <location>
        <begin position="201"/>
        <end position="229"/>
    </location>
</feature>
<reference evidence="4 5" key="1">
    <citation type="submission" date="2017-02" db="EMBL/GenBank/DDBJ databases">
        <authorList>
            <person name="Peterson S.W."/>
        </authorList>
    </citation>
    <scope>NUCLEOTIDE SEQUENCE [LARGE SCALE GENOMIC DNA]</scope>
    <source>
        <strain evidence="4 5">M1</strain>
    </source>
</reference>
<evidence type="ECO:0000313" key="5">
    <source>
        <dbReference type="Proteomes" id="UP000190285"/>
    </source>
</evidence>
<keyword evidence="2" id="KW-0812">Transmembrane</keyword>
<feature type="transmembrane region" description="Helical" evidence="2">
    <location>
        <begin position="27"/>
        <end position="59"/>
    </location>
</feature>
<dbReference type="Proteomes" id="UP000190285">
    <property type="component" value="Unassembled WGS sequence"/>
</dbReference>
<evidence type="ECO:0000259" key="3">
    <source>
        <dbReference type="PROSITE" id="PS51746"/>
    </source>
</evidence>
<dbReference type="InterPro" id="IPR052016">
    <property type="entry name" value="Bact_Sigma-Reg"/>
</dbReference>
<feature type="transmembrane region" description="Helical" evidence="2">
    <location>
        <begin position="290"/>
        <end position="309"/>
    </location>
</feature>
<feature type="transmembrane region" description="Helical" evidence="2">
    <location>
        <begin position="236"/>
        <end position="254"/>
    </location>
</feature>
<accession>A0A1T5MSC2</accession>
<dbReference type="Gene3D" id="3.60.40.10">
    <property type="entry name" value="PPM-type phosphatase domain"/>
    <property type="match status" value="1"/>
</dbReference>
<feature type="transmembrane region" description="Helical" evidence="2">
    <location>
        <begin position="174"/>
        <end position="195"/>
    </location>
</feature>
<protein>
    <submittedName>
        <fullName evidence="4">Stage II sporulation protein E</fullName>
    </submittedName>
</protein>
<dbReference type="SUPFAM" id="SSF81606">
    <property type="entry name" value="PP2C-like"/>
    <property type="match status" value="1"/>
</dbReference>
<dbReference type="AlphaFoldDB" id="A0A1T5MSC2"/>
<sequence>MQKFNIGAIRKIGGKYGQAINILDKSFIFLGLLAFLLGRASILEGLMPFGVAFFSTVIVKDKKNFILGAIVLLGLITVETEKYRYIATMITILISSRYMIGNINFNVFKLALLSGIITFISGIIYTVFTNFYLYDLFMIGFESVVVFVFTYILSYAIPALKYNSNRKVLSNEEVICIAIVAAVAILGLSQVNIWGFSLKNILGILLTLFFAYNGGAAIGAAVGVTIGVITSMTTTTTPTIIGIYAFSGLLGGIFKDIGKIASALGIILGNSILTFYINGSTETLIQFEEILIAFVIFIITPKALSNYMAKIINSKVNSIEMDRMYSERIKKLTIKRLKEYSTAFSELAETYSLIAEKEEIIENREITNIINDIANSICLDCSMKRSCWENYFYSTYNGMMDAITLLEADGKLDKSNLPIYLKKKCLKEDKLIDKINGIYEIHKVGYKWSKKLFEMRQLVSDQFNGISSIIDDLSTEIETKVEFKKDVEDALYVAFDKERIFIDNITVLENERGKFQIDIEKKNCYKRNICEKQIISLVVKVIGRDVIKKNPGCTFNEERSCILQLVEAQRYKVNTAIAKISKNSDNISGDSYSFLNLNDNKYMIALSDGMGFGEKAAKESSATITLLEQLMEAGFSKDIVIKTINSVLMSKSLDEAFSTIDLAIIDLYTAKVEFIKSGAVASFIKRSNGDVEAVETSSLPAGIINEIYLDNKIVKLNDGDFVITMSDGVSDADKNFINKTDWLVDLLSKIDCRNPQSIADAILDAALEKSGNKIEDDMTVLVTKIWQK</sequence>
<evidence type="ECO:0000256" key="1">
    <source>
        <dbReference type="ARBA" id="ARBA00022801"/>
    </source>
</evidence>
<dbReference type="InterPro" id="IPR045768">
    <property type="entry name" value="SpoIIE_N"/>
</dbReference>
<evidence type="ECO:0000256" key="2">
    <source>
        <dbReference type="SAM" id="Phobius"/>
    </source>
</evidence>
<keyword evidence="2" id="KW-1133">Transmembrane helix</keyword>
<feature type="transmembrane region" description="Helical" evidence="2">
    <location>
        <begin position="107"/>
        <end position="125"/>
    </location>
</feature>
<dbReference type="InterPro" id="IPR001932">
    <property type="entry name" value="PPM-type_phosphatase-like_dom"/>
</dbReference>
<organism evidence="4 5">
    <name type="scientific">Maledivibacter halophilus</name>
    <dbReference type="NCBI Taxonomy" id="36842"/>
    <lineage>
        <taxon>Bacteria</taxon>
        <taxon>Bacillati</taxon>
        <taxon>Bacillota</taxon>
        <taxon>Clostridia</taxon>
        <taxon>Peptostreptococcales</taxon>
        <taxon>Caminicellaceae</taxon>
        <taxon>Maledivibacter</taxon>
    </lineage>
</organism>
<keyword evidence="2" id="KW-0472">Membrane</keyword>
<dbReference type="InterPro" id="IPR036457">
    <property type="entry name" value="PPM-type-like_dom_sf"/>
</dbReference>
<dbReference type="NCBIfam" id="TIGR02865">
    <property type="entry name" value="spore_II_E"/>
    <property type="match status" value="1"/>
</dbReference>
<dbReference type="PANTHER" id="PTHR43156:SF2">
    <property type="entry name" value="STAGE II SPORULATION PROTEIN E"/>
    <property type="match status" value="1"/>
</dbReference>
<dbReference type="Pfam" id="PF07228">
    <property type="entry name" value="SpoIIE"/>
    <property type="match status" value="1"/>
</dbReference>
<gene>
    <name evidence="4" type="ORF">SAMN02194393_05266</name>
</gene>
<dbReference type="EMBL" id="FUZT01000024">
    <property type="protein sequence ID" value="SKC91140.1"/>
    <property type="molecule type" value="Genomic_DNA"/>
</dbReference>
<dbReference type="RefSeq" id="WP_079495852.1">
    <property type="nucleotide sequence ID" value="NZ_FUZT01000024.1"/>
</dbReference>
<dbReference type="Pfam" id="PF19732">
    <property type="entry name" value="SpoIIE_N"/>
    <property type="match status" value="1"/>
</dbReference>
<dbReference type="PANTHER" id="PTHR43156">
    <property type="entry name" value="STAGE II SPORULATION PROTEIN E-RELATED"/>
    <property type="match status" value="1"/>
</dbReference>
<name>A0A1T5MSC2_9FIRM</name>
<dbReference type="InterPro" id="IPR014221">
    <property type="entry name" value="SpoII_E"/>
</dbReference>
<keyword evidence="1" id="KW-0378">Hydrolase</keyword>
<feature type="transmembrane region" description="Helical" evidence="2">
    <location>
        <begin position="65"/>
        <end position="86"/>
    </location>
</feature>
<feature type="transmembrane region" description="Helical" evidence="2">
    <location>
        <begin position="260"/>
        <end position="278"/>
    </location>
</feature>
<dbReference type="OrthoDB" id="9763774at2"/>